<dbReference type="RefSeq" id="WP_070078486.1">
    <property type="nucleotide sequence ID" value="NZ_CP017415.1"/>
</dbReference>
<gene>
    <name evidence="1" type="ORF">BI364_09190</name>
</gene>
<organism evidence="1 2">
    <name type="scientific">Acidihalobacter yilgarnensis</name>
    <dbReference type="NCBI Taxonomy" id="2819280"/>
    <lineage>
        <taxon>Bacteria</taxon>
        <taxon>Pseudomonadati</taxon>
        <taxon>Pseudomonadota</taxon>
        <taxon>Gammaproteobacteria</taxon>
        <taxon>Chromatiales</taxon>
        <taxon>Ectothiorhodospiraceae</taxon>
        <taxon>Acidihalobacter</taxon>
    </lineage>
</organism>
<dbReference type="KEGG" id="aprs:BI364_09190"/>
<evidence type="ECO:0008006" key="3">
    <source>
        <dbReference type="Google" id="ProtNLM"/>
    </source>
</evidence>
<name>A0A1D8INR5_9GAMM</name>
<accession>A0A1D8INR5</accession>
<evidence type="ECO:0000313" key="1">
    <source>
        <dbReference type="EMBL" id="AOU98110.1"/>
    </source>
</evidence>
<proteinExistence type="predicted"/>
<dbReference type="EMBL" id="CP017415">
    <property type="protein sequence ID" value="AOU98110.1"/>
    <property type="molecule type" value="Genomic_DNA"/>
</dbReference>
<protein>
    <recommendedName>
        <fullName evidence="3">Ligand-binding protein SH3</fullName>
    </recommendedName>
</protein>
<dbReference type="Proteomes" id="UP000095401">
    <property type="component" value="Chromosome"/>
</dbReference>
<reference evidence="2" key="1">
    <citation type="submission" date="2016-09" db="EMBL/GenBank/DDBJ databases">
        <title>Acidihalobacter prosperus F5.</title>
        <authorList>
            <person name="Khaleque H.N."/>
            <person name="Ramsay J.P."/>
            <person name="Kaksonen A.H."/>
            <person name="Boxall N.J."/>
            <person name="Watkin E.L.J."/>
        </authorList>
    </citation>
    <scope>NUCLEOTIDE SEQUENCE [LARGE SCALE GENOMIC DNA]</scope>
    <source>
        <strain evidence="2">F5</strain>
    </source>
</reference>
<keyword evidence="2" id="KW-1185">Reference proteome</keyword>
<sequence>MFEPIQIPFGCVMLFNVVDLKPGVKMEDVELVLGEMCNVVKNTYGDDKGGFIGGQVFKYSGFVSKEGSVGAAPDDEDKSMKQGDLVIVTYWKSFDQHEKSHADKVFKEKFSELAAFCDDTYEVGYEMLWQGVPE</sequence>
<evidence type="ECO:0000313" key="2">
    <source>
        <dbReference type="Proteomes" id="UP000095401"/>
    </source>
</evidence>
<dbReference type="AlphaFoldDB" id="A0A1D8INR5"/>